<dbReference type="Proteomes" id="UP000054560">
    <property type="component" value="Unassembled WGS sequence"/>
</dbReference>
<feature type="compositionally biased region" description="Polar residues" evidence="1">
    <location>
        <begin position="290"/>
        <end position="325"/>
    </location>
</feature>
<name>A0A0L0FSI2_9EUKA</name>
<evidence type="ECO:0000259" key="2">
    <source>
        <dbReference type="Pfam" id="PF01266"/>
    </source>
</evidence>
<sequence length="537" mass="58717">TPQWLRWGAQETYYATVAQEQPVPRVSLFEYLNSKHSAVLATVSEAVHSLRRTDTNNTAHPPTEVVDVCVVGAGAAGLCTALALSEKGLKVAVLESEVVGWGSSGMNGGFLLPMFALDVDEMVHGVGVAATKRMMKEAYAAQERTVATINKYGILCDLTNTGILTVSFFKGTGEEQAEINEENQMLGTNQVYLSKEQVQADYKTKVYQHGTFEPVAYTLNPLSYMRGLARACEEKGVKIFERTRATRYEALGTATDGREGYAVYTRPNGLMKTSCPTIQGAEKSQHPPAATTSTNEMPAMNSNSTSPLEETQTHTATHSPRDTQPTGECVVQAQHVVLCVGPHIKAELNGQMNRALVKNYTAIVVTKPIGQERLRSLIKTDYAVCDTRCALGYYRPLPDSRLLYGGLCSAIPFTKDDIVNALTADLVHVYPELADVEVDFAWTGPMAWARHEMPLYGKLDDGVYYVNGLGGDGLNGSAVGGDIIATAIANGDDQRIALFQDNYPVEYAYWPFGGIGTELVFRYYRVMDALTAWRDRL</sequence>
<reference evidence="3 4" key="1">
    <citation type="submission" date="2011-02" db="EMBL/GenBank/DDBJ databases">
        <title>The Genome Sequence of Sphaeroforma arctica JP610.</title>
        <authorList>
            <consortium name="The Broad Institute Genome Sequencing Platform"/>
            <person name="Russ C."/>
            <person name="Cuomo C."/>
            <person name="Young S.K."/>
            <person name="Zeng Q."/>
            <person name="Gargeya S."/>
            <person name="Alvarado L."/>
            <person name="Berlin A."/>
            <person name="Chapman S.B."/>
            <person name="Chen Z."/>
            <person name="Freedman E."/>
            <person name="Gellesch M."/>
            <person name="Goldberg J."/>
            <person name="Griggs A."/>
            <person name="Gujja S."/>
            <person name="Heilman E."/>
            <person name="Heiman D."/>
            <person name="Howarth C."/>
            <person name="Mehta T."/>
            <person name="Neiman D."/>
            <person name="Pearson M."/>
            <person name="Roberts A."/>
            <person name="Saif S."/>
            <person name="Shea T."/>
            <person name="Shenoy N."/>
            <person name="Sisk P."/>
            <person name="Stolte C."/>
            <person name="Sykes S."/>
            <person name="White J."/>
            <person name="Yandava C."/>
            <person name="Burger G."/>
            <person name="Gray M.W."/>
            <person name="Holland P.W.H."/>
            <person name="King N."/>
            <person name="Lang F.B.F."/>
            <person name="Roger A.J."/>
            <person name="Ruiz-Trillo I."/>
            <person name="Haas B."/>
            <person name="Nusbaum C."/>
            <person name="Birren B."/>
        </authorList>
    </citation>
    <scope>NUCLEOTIDE SEQUENCE [LARGE SCALE GENOMIC DNA]</scope>
    <source>
        <strain evidence="3 4">JP610</strain>
    </source>
</reference>
<dbReference type="GO" id="GO:0005737">
    <property type="term" value="C:cytoplasm"/>
    <property type="evidence" value="ECO:0007669"/>
    <property type="project" value="TreeGrafter"/>
</dbReference>
<dbReference type="Pfam" id="PF01266">
    <property type="entry name" value="DAO"/>
    <property type="match status" value="2"/>
</dbReference>
<dbReference type="PANTHER" id="PTHR13847:SF281">
    <property type="entry name" value="FAD DEPENDENT OXIDOREDUCTASE DOMAIN-CONTAINING PROTEIN"/>
    <property type="match status" value="1"/>
</dbReference>
<organism evidence="3 4">
    <name type="scientific">Sphaeroforma arctica JP610</name>
    <dbReference type="NCBI Taxonomy" id="667725"/>
    <lineage>
        <taxon>Eukaryota</taxon>
        <taxon>Ichthyosporea</taxon>
        <taxon>Ichthyophonida</taxon>
        <taxon>Sphaeroforma</taxon>
    </lineage>
</organism>
<proteinExistence type="predicted"/>
<feature type="region of interest" description="Disordered" evidence="1">
    <location>
        <begin position="278"/>
        <end position="325"/>
    </location>
</feature>
<feature type="domain" description="FAD dependent oxidoreductase" evidence="2">
    <location>
        <begin position="67"/>
        <end position="250"/>
    </location>
</feature>
<dbReference type="Gene3D" id="3.30.9.10">
    <property type="entry name" value="D-Amino Acid Oxidase, subunit A, domain 2"/>
    <property type="match status" value="2"/>
</dbReference>
<feature type="non-terminal residue" evidence="3">
    <location>
        <position position="1"/>
    </location>
</feature>
<dbReference type="SUPFAM" id="SSF51971">
    <property type="entry name" value="Nucleotide-binding domain"/>
    <property type="match status" value="1"/>
</dbReference>
<feature type="domain" description="FAD dependent oxidoreductase" evidence="2">
    <location>
        <begin position="324"/>
        <end position="485"/>
    </location>
</feature>
<dbReference type="PANTHER" id="PTHR13847">
    <property type="entry name" value="SARCOSINE DEHYDROGENASE-RELATED"/>
    <property type="match status" value="1"/>
</dbReference>
<dbReference type="InterPro" id="IPR036188">
    <property type="entry name" value="FAD/NAD-bd_sf"/>
</dbReference>
<accession>A0A0L0FSI2</accession>
<evidence type="ECO:0000313" key="4">
    <source>
        <dbReference type="Proteomes" id="UP000054560"/>
    </source>
</evidence>
<dbReference type="OrthoDB" id="498204at2759"/>
<dbReference type="EMBL" id="KQ242257">
    <property type="protein sequence ID" value="KNC79715.1"/>
    <property type="molecule type" value="Genomic_DNA"/>
</dbReference>
<evidence type="ECO:0000256" key="1">
    <source>
        <dbReference type="SAM" id="MobiDB-lite"/>
    </source>
</evidence>
<dbReference type="InterPro" id="IPR006076">
    <property type="entry name" value="FAD-dep_OxRdtase"/>
</dbReference>
<keyword evidence="4" id="KW-1185">Reference proteome</keyword>
<dbReference type="RefSeq" id="XP_014153617.1">
    <property type="nucleotide sequence ID" value="XM_014298142.1"/>
</dbReference>
<evidence type="ECO:0000313" key="3">
    <source>
        <dbReference type="EMBL" id="KNC79715.1"/>
    </source>
</evidence>
<gene>
    <name evidence="3" type="ORF">SARC_07890</name>
</gene>
<dbReference type="Gene3D" id="3.50.50.60">
    <property type="entry name" value="FAD/NAD(P)-binding domain"/>
    <property type="match status" value="2"/>
</dbReference>
<dbReference type="GeneID" id="25908394"/>
<protein>
    <recommendedName>
        <fullName evidence="2">FAD dependent oxidoreductase domain-containing protein</fullName>
    </recommendedName>
</protein>
<dbReference type="AlphaFoldDB" id="A0A0L0FSI2"/>